<name>A0A1V8SQD4_9PEZI</name>
<reference evidence="7" key="1">
    <citation type="submission" date="2017-03" db="EMBL/GenBank/DDBJ databases">
        <title>Genomes of endolithic fungi from Antarctica.</title>
        <authorList>
            <person name="Coleine C."/>
            <person name="Masonjones S."/>
            <person name="Stajich J.E."/>
        </authorList>
    </citation>
    <scope>NUCLEOTIDE SEQUENCE [LARGE SCALE GENOMIC DNA]</scope>
    <source>
        <strain evidence="7">CCFEE 5527</strain>
    </source>
</reference>
<evidence type="ECO:0000256" key="5">
    <source>
        <dbReference type="SAM" id="MobiDB-lite"/>
    </source>
</evidence>
<protein>
    <recommendedName>
        <fullName evidence="4">DNA-directed RNA polymerase III subunit</fullName>
    </recommendedName>
</protein>
<proteinExistence type="inferred from homology"/>
<gene>
    <name evidence="6" type="ORF">B0A48_12940</name>
</gene>
<comment type="function">
    <text evidence="4">DNA-dependent RNA polymerase catalyzes the transcription of DNA into RNA using the four ribonucleoside triphosphates as substrates. Specific peripheric component of RNA polymerase III which synthesizes small RNAs, such as 5S rRNA and tRNAs.</text>
</comment>
<dbReference type="AlphaFoldDB" id="A0A1V8SQD4"/>
<comment type="similarity">
    <text evidence="2 4">Belongs to the eukaryotic RPC7 RNA polymerase subunit family.</text>
</comment>
<dbReference type="PANTHER" id="PTHR15367">
    <property type="entry name" value="DNA-DIRECTED RNA POLYMERASE III"/>
    <property type="match status" value="1"/>
</dbReference>
<dbReference type="Pfam" id="PF11705">
    <property type="entry name" value="RNA_pol_3_Rpc31"/>
    <property type="match status" value="1"/>
</dbReference>
<sequence length="250" mass="27750">MSRGGRGGRGGGFGGSAATRMASGTLGILIDKELEAAFAQADDPEIGLFPQYFPHLAPPATEQEKEQIRFYLDLQDNVRNGWLAKAIEGLQAKNRQRAAVTKQFNPFEDVQQYGLKRGRGAEKVPKFEEFPFVKGHFPKELWCVLDSTDDTGAERKPKRLKLSAKSNRDKLAELDEIDEVPELDKDDEDGAKKDDDEDAPEELQDNDFDEDDPENEELANDDYNAEQYFEDGESDHDDGGGDDGGGGEMD</sequence>
<evidence type="ECO:0000256" key="4">
    <source>
        <dbReference type="PIRNR" id="PIRNR000777"/>
    </source>
</evidence>
<dbReference type="STRING" id="1507870.A0A1V8SQD4"/>
<dbReference type="EMBL" id="NAJO01000031">
    <property type="protein sequence ID" value="OQO01385.1"/>
    <property type="molecule type" value="Genomic_DNA"/>
</dbReference>
<evidence type="ECO:0000256" key="3">
    <source>
        <dbReference type="ARBA" id="ARBA00023242"/>
    </source>
</evidence>
<evidence type="ECO:0000313" key="7">
    <source>
        <dbReference type="Proteomes" id="UP000192596"/>
    </source>
</evidence>
<evidence type="ECO:0000313" key="6">
    <source>
        <dbReference type="EMBL" id="OQO01385.1"/>
    </source>
</evidence>
<dbReference type="Proteomes" id="UP000192596">
    <property type="component" value="Unassembled WGS sequence"/>
</dbReference>
<dbReference type="InterPro" id="IPR024661">
    <property type="entry name" value="RNA_pol_III_Rpc31"/>
</dbReference>
<accession>A0A1V8SQD4</accession>
<comment type="caution">
    <text evidence="6">The sequence shown here is derived from an EMBL/GenBank/DDBJ whole genome shotgun (WGS) entry which is preliminary data.</text>
</comment>
<feature type="compositionally biased region" description="Acidic residues" evidence="5">
    <location>
        <begin position="174"/>
        <end position="236"/>
    </location>
</feature>
<keyword evidence="3 4" id="KW-0539">Nucleus</keyword>
<keyword evidence="7" id="KW-1185">Reference proteome</keyword>
<dbReference type="GO" id="GO:0006383">
    <property type="term" value="P:transcription by RNA polymerase III"/>
    <property type="evidence" value="ECO:0007669"/>
    <property type="project" value="UniProtKB-UniRule"/>
</dbReference>
<dbReference type="OrthoDB" id="5377312at2759"/>
<dbReference type="PIRSF" id="PIRSF000777">
    <property type="entry name" value="RNA_polIII_C31"/>
    <property type="match status" value="1"/>
</dbReference>
<evidence type="ECO:0000256" key="1">
    <source>
        <dbReference type="ARBA" id="ARBA00004123"/>
    </source>
</evidence>
<dbReference type="PANTHER" id="PTHR15367:SF2">
    <property type="entry name" value="DNA-DIRECTED RNA POLYMERASE III SUBUNIT"/>
    <property type="match status" value="1"/>
</dbReference>
<dbReference type="GO" id="GO:0005666">
    <property type="term" value="C:RNA polymerase III complex"/>
    <property type="evidence" value="ECO:0007669"/>
    <property type="project" value="UniProtKB-UniRule"/>
</dbReference>
<feature type="region of interest" description="Disordered" evidence="5">
    <location>
        <begin position="172"/>
        <end position="250"/>
    </location>
</feature>
<comment type="subunit">
    <text evidence="4">Component of the RNA polymerase III (Pol III) complex.</text>
</comment>
<evidence type="ECO:0000256" key="2">
    <source>
        <dbReference type="ARBA" id="ARBA00008352"/>
    </source>
</evidence>
<comment type="subcellular location">
    <subcellularLocation>
        <location evidence="1 4">Nucleus</location>
    </subcellularLocation>
</comment>
<dbReference type="InParanoid" id="A0A1V8SQD4"/>
<organism evidence="6 7">
    <name type="scientific">Cryoendolithus antarcticus</name>
    <dbReference type="NCBI Taxonomy" id="1507870"/>
    <lineage>
        <taxon>Eukaryota</taxon>
        <taxon>Fungi</taxon>
        <taxon>Dikarya</taxon>
        <taxon>Ascomycota</taxon>
        <taxon>Pezizomycotina</taxon>
        <taxon>Dothideomycetes</taxon>
        <taxon>Dothideomycetidae</taxon>
        <taxon>Cladosporiales</taxon>
        <taxon>Cladosporiaceae</taxon>
        <taxon>Cryoendolithus</taxon>
    </lineage>
</organism>